<dbReference type="Proteomes" id="UP000314294">
    <property type="component" value="Unassembled WGS sequence"/>
</dbReference>
<evidence type="ECO:0000313" key="1">
    <source>
        <dbReference type="EMBL" id="TNN80250.1"/>
    </source>
</evidence>
<organism evidence="1 2">
    <name type="scientific">Liparis tanakae</name>
    <name type="common">Tanaka's snailfish</name>
    <dbReference type="NCBI Taxonomy" id="230148"/>
    <lineage>
        <taxon>Eukaryota</taxon>
        <taxon>Metazoa</taxon>
        <taxon>Chordata</taxon>
        <taxon>Craniata</taxon>
        <taxon>Vertebrata</taxon>
        <taxon>Euteleostomi</taxon>
        <taxon>Actinopterygii</taxon>
        <taxon>Neopterygii</taxon>
        <taxon>Teleostei</taxon>
        <taxon>Neoteleostei</taxon>
        <taxon>Acanthomorphata</taxon>
        <taxon>Eupercaria</taxon>
        <taxon>Perciformes</taxon>
        <taxon>Cottioidei</taxon>
        <taxon>Cottales</taxon>
        <taxon>Liparidae</taxon>
        <taxon>Liparis</taxon>
    </lineage>
</organism>
<gene>
    <name evidence="1" type="ORF">EYF80_009575</name>
</gene>
<comment type="caution">
    <text evidence="1">The sequence shown here is derived from an EMBL/GenBank/DDBJ whole genome shotgun (WGS) entry which is preliminary data.</text>
</comment>
<accession>A0A4Z2IQI0</accession>
<keyword evidence="2" id="KW-1185">Reference proteome</keyword>
<evidence type="ECO:0000313" key="2">
    <source>
        <dbReference type="Proteomes" id="UP000314294"/>
    </source>
</evidence>
<proteinExistence type="predicted"/>
<sequence>MQLLWDQKFFDSNMQQPSSSVYVQMTLWSNHKPPWSNDQSRILAQWTQPPSPEPLHKHTLHQGPAVSAVSISFLKAER</sequence>
<dbReference type="AlphaFoldDB" id="A0A4Z2IQI0"/>
<reference evidence="1 2" key="1">
    <citation type="submission" date="2019-03" db="EMBL/GenBank/DDBJ databases">
        <title>First draft genome of Liparis tanakae, snailfish: a comprehensive survey of snailfish specific genes.</title>
        <authorList>
            <person name="Kim W."/>
            <person name="Song I."/>
            <person name="Jeong J.-H."/>
            <person name="Kim D."/>
            <person name="Kim S."/>
            <person name="Ryu S."/>
            <person name="Song J.Y."/>
            <person name="Lee S.K."/>
        </authorList>
    </citation>
    <scope>NUCLEOTIDE SEQUENCE [LARGE SCALE GENOMIC DNA]</scope>
    <source>
        <tissue evidence="1">Muscle</tissue>
    </source>
</reference>
<dbReference type="EMBL" id="SRLO01000056">
    <property type="protein sequence ID" value="TNN80250.1"/>
    <property type="molecule type" value="Genomic_DNA"/>
</dbReference>
<protein>
    <submittedName>
        <fullName evidence="1">Uncharacterized protein</fullName>
    </submittedName>
</protein>
<name>A0A4Z2IQI0_9TELE</name>